<sequence>MTVYVFPKTQKQFVAETYSYSISVWIFMFAVTLGVLLTIFIIGAMIYLFLTDSLLLLHPTPFSYSSGTLISTSIPSSYSFASPSPSPSSSSPTPKPPLYPRVVPLCTPKNEDEWKIQSTMIKESPTDSSFPLSLFLLSSFPSFSSLKKKYSILGRYSIKNPLRTFQIHLYFKYLTNHHKNGVIYWGWSSSTVTQPLYPIVLLPDIQPNLSCIRYTVLQSSDKNPPASLYIRYSVQPDNSESFSDESAFAVMIYEDDSNPSNYIQQGKQSSEQMTSFCLQ</sequence>
<keyword evidence="1" id="KW-0812">Transmembrane</keyword>
<reference evidence="2" key="1">
    <citation type="journal article" date="2020" name="Nature">
        <title>Giant virus diversity and host interactions through global metagenomics.</title>
        <authorList>
            <person name="Schulz F."/>
            <person name="Roux S."/>
            <person name="Paez-Espino D."/>
            <person name="Jungbluth S."/>
            <person name="Walsh D.A."/>
            <person name="Denef V.J."/>
            <person name="McMahon K.D."/>
            <person name="Konstantinidis K.T."/>
            <person name="Eloe-Fadrosh E.A."/>
            <person name="Kyrpides N.C."/>
            <person name="Woyke T."/>
        </authorList>
    </citation>
    <scope>NUCLEOTIDE SEQUENCE</scope>
    <source>
        <strain evidence="2">GVMAG-M-3300023174-104</strain>
    </source>
</reference>
<name>A0A6C0D1E4_9ZZZZ</name>
<keyword evidence="1" id="KW-1133">Transmembrane helix</keyword>
<dbReference type="EMBL" id="MN739518">
    <property type="protein sequence ID" value="QHT10060.1"/>
    <property type="molecule type" value="Genomic_DNA"/>
</dbReference>
<feature type="transmembrane region" description="Helical" evidence="1">
    <location>
        <begin position="20"/>
        <end position="50"/>
    </location>
</feature>
<protein>
    <submittedName>
        <fullName evidence="2">Uncharacterized protein</fullName>
    </submittedName>
</protein>
<accession>A0A6C0D1E4</accession>
<organism evidence="2">
    <name type="scientific">viral metagenome</name>
    <dbReference type="NCBI Taxonomy" id="1070528"/>
    <lineage>
        <taxon>unclassified sequences</taxon>
        <taxon>metagenomes</taxon>
        <taxon>organismal metagenomes</taxon>
    </lineage>
</organism>
<evidence type="ECO:0000313" key="2">
    <source>
        <dbReference type="EMBL" id="QHT10060.1"/>
    </source>
</evidence>
<keyword evidence="1" id="KW-0472">Membrane</keyword>
<dbReference type="AlphaFoldDB" id="A0A6C0D1E4"/>
<proteinExistence type="predicted"/>
<evidence type="ECO:0000256" key="1">
    <source>
        <dbReference type="SAM" id="Phobius"/>
    </source>
</evidence>